<evidence type="ECO:0000313" key="2">
    <source>
        <dbReference type="EMBL" id="HIY73757.1"/>
    </source>
</evidence>
<accession>A0A9D1Z4P8</accession>
<dbReference type="Gene3D" id="3.90.70.10">
    <property type="entry name" value="Cysteine proteinases"/>
    <property type="match status" value="1"/>
</dbReference>
<sequence>MSSKHGPGKNILLLVCLALLCITGAELLVCRFAAPELFERLTAPVTAAVERLHSAGTALLEEAVQRIPAPPEEEEVPVEQLAGAPALENTRPREDPTITEFVQRGGEDILTGGNVEIVYFNQGEEPWASSPYGPDDIGGYGCGPTAMSMVVSSLTGQTVDPAAMARWAYESGFCAPGSGSYNSLIQAAASAYGLEATSWTDLTADALTQALASGQLFVALMTKGHFTSSGHFILLRGLTLEGTVLVADPNSRERSLTAWDPQLIIDELSRTRSSGAPLWCISTIASIP</sequence>
<gene>
    <name evidence="2" type="ORF">H9826_07270</name>
</gene>
<comment type="caution">
    <text evidence="2">The sequence shown here is derived from an EMBL/GenBank/DDBJ whole genome shotgun (WGS) entry which is preliminary data.</text>
</comment>
<name>A0A9D1Z4P8_9FIRM</name>
<reference evidence="2" key="2">
    <citation type="submission" date="2021-04" db="EMBL/GenBank/DDBJ databases">
        <authorList>
            <person name="Gilroy R."/>
        </authorList>
    </citation>
    <scope>NUCLEOTIDE SEQUENCE</scope>
    <source>
        <strain evidence="2">CHK33-7979</strain>
    </source>
</reference>
<feature type="domain" description="Peptidase C39-like" evidence="1">
    <location>
        <begin position="117"/>
        <end position="250"/>
    </location>
</feature>
<proteinExistence type="predicted"/>
<reference evidence="2" key="1">
    <citation type="journal article" date="2021" name="PeerJ">
        <title>Extensive microbial diversity within the chicken gut microbiome revealed by metagenomics and culture.</title>
        <authorList>
            <person name="Gilroy R."/>
            <person name="Ravi A."/>
            <person name="Getino M."/>
            <person name="Pursley I."/>
            <person name="Horton D.L."/>
            <person name="Alikhan N.F."/>
            <person name="Baker D."/>
            <person name="Gharbi K."/>
            <person name="Hall N."/>
            <person name="Watson M."/>
            <person name="Adriaenssens E.M."/>
            <person name="Foster-Nyarko E."/>
            <person name="Jarju S."/>
            <person name="Secka A."/>
            <person name="Antonio M."/>
            <person name="Oren A."/>
            <person name="Chaudhuri R.R."/>
            <person name="La Ragione R."/>
            <person name="Hildebrand F."/>
            <person name="Pallen M.J."/>
        </authorList>
    </citation>
    <scope>NUCLEOTIDE SEQUENCE</scope>
    <source>
        <strain evidence="2">CHK33-7979</strain>
    </source>
</reference>
<protein>
    <submittedName>
        <fullName evidence="2">C39 family peptidase</fullName>
    </submittedName>
</protein>
<dbReference type="Proteomes" id="UP000886824">
    <property type="component" value="Unassembled WGS sequence"/>
</dbReference>
<evidence type="ECO:0000313" key="3">
    <source>
        <dbReference type="Proteomes" id="UP000886824"/>
    </source>
</evidence>
<evidence type="ECO:0000259" key="1">
    <source>
        <dbReference type="Pfam" id="PF13529"/>
    </source>
</evidence>
<organism evidence="2 3">
    <name type="scientific">Candidatus Intestinimonas merdavium</name>
    <dbReference type="NCBI Taxonomy" id="2838622"/>
    <lineage>
        <taxon>Bacteria</taxon>
        <taxon>Bacillati</taxon>
        <taxon>Bacillota</taxon>
        <taxon>Clostridia</taxon>
        <taxon>Eubacteriales</taxon>
        <taxon>Intestinimonas</taxon>
    </lineage>
</organism>
<dbReference type="EMBL" id="DXCX01000075">
    <property type="protein sequence ID" value="HIY73757.1"/>
    <property type="molecule type" value="Genomic_DNA"/>
</dbReference>
<dbReference type="InterPro" id="IPR039564">
    <property type="entry name" value="Peptidase_C39-like"/>
</dbReference>
<dbReference type="Pfam" id="PF13529">
    <property type="entry name" value="Peptidase_C39_2"/>
    <property type="match status" value="1"/>
</dbReference>
<dbReference type="AlphaFoldDB" id="A0A9D1Z4P8"/>